<keyword evidence="1" id="KW-1133">Transmembrane helix</keyword>
<keyword evidence="1" id="KW-0812">Transmembrane</keyword>
<dbReference type="EMBL" id="SFBH01000131">
    <property type="protein sequence ID" value="TRU32939.1"/>
    <property type="molecule type" value="Genomic_DNA"/>
</dbReference>
<protein>
    <submittedName>
        <fullName evidence="2">Uncharacterized protein</fullName>
    </submittedName>
</protein>
<feature type="transmembrane region" description="Helical" evidence="1">
    <location>
        <begin position="40"/>
        <end position="63"/>
    </location>
</feature>
<proteinExistence type="predicted"/>
<keyword evidence="1" id="KW-0472">Membrane</keyword>
<accession>A0A552EEM4</accession>
<sequence length="110" mass="12497">MKTTTKSLTYFRFITWLSIMFAFINIGISPIKAQRYSPRQIINVGTVVNSAIGGLVGGVFKAVGEQEGRRMLQSSQPYTHFYFVLMPDGLYYRVCQNYQNGVPISPPYRC</sequence>
<dbReference type="AlphaFoldDB" id="A0A552EEM4"/>
<dbReference type="Proteomes" id="UP000315113">
    <property type="component" value="Unassembled WGS sequence"/>
</dbReference>
<name>A0A552EEM4_MICAE</name>
<evidence type="ECO:0000313" key="2">
    <source>
        <dbReference type="EMBL" id="TRU32939.1"/>
    </source>
</evidence>
<evidence type="ECO:0000313" key="3">
    <source>
        <dbReference type="Proteomes" id="UP000315113"/>
    </source>
</evidence>
<comment type="caution">
    <text evidence="2">The sequence shown here is derived from an EMBL/GenBank/DDBJ whole genome shotgun (WGS) entry which is preliminary data.</text>
</comment>
<feature type="transmembrane region" description="Helical" evidence="1">
    <location>
        <begin position="9"/>
        <end position="28"/>
    </location>
</feature>
<organism evidence="2 3">
    <name type="scientific">Microcystis aeruginosa Ma_MB_F_20061100_S20D</name>
    <dbReference type="NCBI Taxonomy" id="2486253"/>
    <lineage>
        <taxon>Bacteria</taxon>
        <taxon>Bacillati</taxon>
        <taxon>Cyanobacteriota</taxon>
        <taxon>Cyanophyceae</taxon>
        <taxon>Oscillatoriophycideae</taxon>
        <taxon>Chroococcales</taxon>
        <taxon>Microcystaceae</taxon>
        <taxon>Microcystis</taxon>
    </lineage>
</organism>
<evidence type="ECO:0000256" key="1">
    <source>
        <dbReference type="SAM" id="Phobius"/>
    </source>
</evidence>
<reference evidence="2 3" key="1">
    <citation type="submission" date="2019-01" db="EMBL/GenBank/DDBJ databases">
        <title>Coherence of Microcystis species and biogeography revealed through population genomics.</title>
        <authorList>
            <person name="Perez-Carrascal O.M."/>
            <person name="Terrat Y."/>
            <person name="Giani A."/>
            <person name="Fortin N."/>
            <person name="Tromas N."/>
            <person name="Shapiro B.J."/>
        </authorList>
    </citation>
    <scope>NUCLEOTIDE SEQUENCE [LARGE SCALE GENOMIC DNA]</scope>
    <source>
        <strain evidence="2">Ma_MB_F_20061100_S20D</strain>
    </source>
</reference>
<gene>
    <name evidence="2" type="ORF">EWV78_16565</name>
</gene>